<proteinExistence type="predicted"/>
<evidence type="ECO:0000256" key="2">
    <source>
        <dbReference type="SAM" id="SignalP"/>
    </source>
</evidence>
<sequence>MFNKSLVSFVLLAVLTSGVDARMRVIERDGRALYGRRFGQEQNPAIAELSSACQGDVCGVLAGKAVGTLLAASPECAQQDLADDIIDAARTQDAATQTKMIDIAKRFRQAEKNTPPDFTTNPPTNRNSVFCQTPPRNSELVGLNQAQDPANNPDDFFDPACKCTVKKGSQANTAPLAGGASAGNTGGNNGGNGGAATSTSAVETGAATETAAATETEAATTTAVASETATATTSDAVATTTAPTSNDPTNTCPAVPTVTVTVDPSVPSATVTEVATSTAAADPSATTIDPAPPAATGAPANGNIDLGSCSDPTIKFGAGIEGRTETSFIPNNLQEFNHGSAQNSAIITQFICDTFVNSCKASQAAIDTCKQAKDAAAAAGAKKGAAADAFNLAFGVQTNFAAIQALDDRGRPVA</sequence>
<evidence type="ECO:0000313" key="4">
    <source>
        <dbReference type="Proteomes" id="UP000663846"/>
    </source>
</evidence>
<dbReference type="EMBL" id="CAJMWS010000002">
    <property type="protein sequence ID" value="CAE6335071.1"/>
    <property type="molecule type" value="Genomic_DNA"/>
</dbReference>
<name>A0A8H2ZVY2_9AGAM</name>
<dbReference type="Proteomes" id="UP000663846">
    <property type="component" value="Unassembled WGS sequence"/>
</dbReference>
<organism evidence="3 4">
    <name type="scientific">Rhizoctonia solani</name>
    <dbReference type="NCBI Taxonomy" id="456999"/>
    <lineage>
        <taxon>Eukaryota</taxon>
        <taxon>Fungi</taxon>
        <taxon>Dikarya</taxon>
        <taxon>Basidiomycota</taxon>
        <taxon>Agaricomycotina</taxon>
        <taxon>Agaricomycetes</taxon>
        <taxon>Cantharellales</taxon>
        <taxon>Ceratobasidiaceae</taxon>
        <taxon>Rhizoctonia</taxon>
    </lineage>
</organism>
<feature type="compositionally biased region" description="Low complexity" evidence="1">
    <location>
        <begin position="113"/>
        <end position="127"/>
    </location>
</feature>
<dbReference type="AlphaFoldDB" id="A0A8H2ZVY2"/>
<keyword evidence="2" id="KW-0732">Signal</keyword>
<feature type="compositionally biased region" description="Gly residues" evidence="1">
    <location>
        <begin position="180"/>
        <end position="194"/>
    </location>
</feature>
<feature type="chain" id="PRO_5034817886" evidence="2">
    <location>
        <begin position="22"/>
        <end position="414"/>
    </location>
</feature>
<protein>
    <submittedName>
        <fullName evidence="3">Uncharacterized protein</fullName>
    </submittedName>
</protein>
<evidence type="ECO:0000313" key="3">
    <source>
        <dbReference type="EMBL" id="CAE6335071.1"/>
    </source>
</evidence>
<gene>
    <name evidence="3" type="ORF">RDB_LOCUS58</name>
</gene>
<feature type="region of interest" description="Disordered" evidence="1">
    <location>
        <begin position="111"/>
        <end position="153"/>
    </location>
</feature>
<accession>A0A8H2ZVY2</accession>
<evidence type="ECO:0000256" key="1">
    <source>
        <dbReference type="SAM" id="MobiDB-lite"/>
    </source>
</evidence>
<feature type="region of interest" description="Disordered" evidence="1">
    <location>
        <begin position="277"/>
        <end position="296"/>
    </location>
</feature>
<feature type="compositionally biased region" description="Low complexity" evidence="1">
    <location>
        <begin position="195"/>
        <end position="252"/>
    </location>
</feature>
<reference evidence="3" key="1">
    <citation type="submission" date="2021-01" db="EMBL/GenBank/DDBJ databases">
        <authorList>
            <person name="Kaushik A."/>
        </authorList>
    </citation>
    <scope>NUCLEOTIDE SEQUENCE</scope>
    <source>
        <strain evidence="3">AG1-1C</strain>
    </source>
</reference>
<feature type="signal peptide" evidence="2">
    <location>
        <begin position="1"/>
        <end position="21"/>
    </location>
</feature>
<comment type="caution">
    <text evidence="3">The sequence shown here is derived from an EMBL/GenBank/DDBJ whole genome shotgun (WGS) entry which is preliminary data.</text>
</comment>
<feature type="region of interest" description="Disordered" evidence="1">
    <location>
        <begin position="176"/>
        <end position="252"/>
    </location>
</feature>